<protein>
    <submittedName>
        <fullName evidence="1">Uncharacterized protein</fullName>
    </submittedName>
</protein>
<name>A0A1R4G3J1_9MICC</name>
<organism evidence="1 2">
    <name type="scientific">Arthrobacter rhombi</name>
    <dbReference type="NCBI Taxonomy" id="71253"/>
    <lineage>
        <taxon>Bacteria</taxon>
        <taxon>Bacillati</taxon>
        <taxon>Actinomycetota</taxon>
        <taxon>Actinomycetes</taxon>
        <taxon>Micrococcales</taxon>
        <taxon>Micrococcaceae</taxon>
        <taxon>Arthrobacter</taxon>
    </lineage>
</organism>
<dbReference type="AlphaFoldDB" id="A0A1R4G3J1"/>
<gene>
    <name evidence="1" type="ORF">FM101_07450</name>
</gene>
<dbReference type="EMBL" id="FUHW01000027">
    <property type="protein sequence ID" value="SJM62739.1"/>
    <property type="molecule type" value="Genomic_DNA"/>
</dbReference>
<dbReference type="Proteomes" id="UP000195913">
    <property type="component" value="Unassembled WGS sequence"/>
</dbReference>
<sequence>MIRIITTEGTFDVPGTAKDLDTAGNLKIRHDGHTIAEFRRWIHWLEITNQEGNTK</sequence>
<reference evidence="1 2" key="1">
    <citation type="submission" date="2017-02" db="EMBL/GenBank/DDBJ databases">
        <authorList>
            <person name="Peterson S.W."/>
        </authorList>
    </citation>
    <scope>NUCLEOTIDE SEQUENCE [LARGE SCALE GENOMIC DNA]</scope>
    <source>
        <strain evidence="1 2">B Ar 00.02</strain>
    </source>
</reference>
<accession>A0A1R4G3J1</accession>
<keyword evidence="2" id="KW-1185">Reference proteome</keyword>
<dbReference type="RefSeq" id="WP_179204267.1">
    <property type="nucleotide sequence ID" value="NZ_FUHW01000027.1"/>
</dbReference>
<proteinExistence type="predicted"/>
<evidence type="ECO:0000313" key="1">
    <source>
        <dbReference type="EMBL" id="SJM62739.1"/>
    </source>
</evidence>
<evidence type="ECO:0000313" key="2">
    <source>
        <dbReference type="Proteomes" id="UP000195913"/>
    </source>
</evidence>